<sequence>MLIARNSAKEKIRVNKGPVKQVFEKSVNKAIAHSELSIKDAAKFAPKYKNVAKTLYKIKNKDQVSKDKLPNQIEDINFDGELNEYTLTN</sequence>
<dbReference type="AlphaFoldDB" id="A0A814T5J5"/>
<protein>
    <submittedName>
        <fullName evidence="1">Uncharacterized protein</fullName>
    </submittedName>
</protein>
<keyword evidence="2" id="KW-1185">Reference proteome</keyword>
<feature type="non-terminal residue" evidence="1">
    <location>
        <position position="89"/>
    </location>
</feature>
<comment type="caution">
    <text evidence="1">The sequence shown here is derived from an EMBL/GenBank/DDBJ whole genome shotgun (WGS) entry which is preliminary data.</text>
</comment>
<evidence type="ECO:0000313" key="1">
    <source>
        <dbReference type="EMBL" id="CAF1157317.1"/>
    </source>
</evidence>
<accession>A0A814T5J5</accession>
<organism evidence="1 2">
    <name type="scientific">Brachionus calyciflorus</name>
    <dbReference type="NCBI Taxonomy" id="104777"/>
    <lineage>
        <taxon>Eukaryota</taxon>
        <taxon>Metazoa</taxon>
        <taxon>Spiralia</taxon>
        <taxon>Gnathifera</taxon>
        <taxon>Rotifera</taxon>
        <taxon>Eurotatoria</taxon>
        <taxon>Monogononta</taxon>
        <taxon>Pseudotrocha</taxon>
        <taxon>Ploima</taxon>
        <taxon>Brachionidae</taxon>
        <taxon>Brachionus</taxon>
    </lineage>
</organism>
<name>A0A814T5J5_9BILA</name>
<dbReference type="EMBL" id="CAJNOC010013141">
    <property type="protein sequence ID" value="CAF1157317.1"/>
    <property type="molecule type" value="Genomic_DNA"/>
</dbReference>
<evidence type="ECO:0000313" key="2">
    <source>
        <dbReference type="Proteomes" id="UP000663879"/>
    </source>
</evidence>
<reference evidence="1" key="1">
    <citation type="submission" date="2021-02" db="EMBL/GenBank/DDBJ databases">
        <authorList>
            <person name="Nowell W R."/>
        </authorList>
    </citation>
    <scope>NUCLEOTIDE SEQUENCE</scope>
    <source>
        <strain evidence="1">Ploen Becks lab</strain>
    </source>
</reference>
<gene>
    <name evidence="1" type="ORF">OXX778_LOCUS23500</name>
</gene>
<proteinExistence type="predicted"/>
<dbReference type="Proteomes" id="UP000663879">
    <property type="component" value="Unassembled WGS sequence"/>
</dbReference>